<gene>
    <name evidence="1" type="ORF">RHSIM_Rhsim11G0078900</name>
</gene>
<name>A0A834LBE2_RHOSS</name>
<accession>A0A834LBE2</accession>
<keyword evidence="2" id="KW-1185">Reference proteome</keyword>
<dbReference type="Proteomes" id="UP000626092">
    <property type="component" value="Unassembled WGS sequence"/>
</dbReference>
<comment type="caution">
    <text evidence="1">The sequence shown here is derived from an EMBL/GenBank/DDBJ whole genome shotgun (WGS) entry which is preliminary data.</text>
</comment>
<dbReference type="PANTHER" id="PTHR33710:SF81">
    <property type="entry name" value="ENDONUCLEASE_EXONUCLEASE_PHOSPHATASE DOMAIN-CONTAINING PROTEIN"/>
    <property type="match status" value="1"/>
</dbReference>
<dbReference type="AlphaFoldDB" id="A0A834LBE2"/>
<dbReference type="EMBL" id="WJXA01000011">
    <property type="protein sequence ID" value="KAF7127403.1"/>
    <property type="molecule type" value="Genomic_DNA"/>
</dbReference>
<reference evidence="1" key="1">
    <citation type="submission" date="2019-11" db="EMBL/GenBank/DDBJ databases">
        <authorList>
            <person name="Liu Y."/>
            <person name="Hou J."/>
            <person name="Li T.-Q."/>
            <person name="Guan C.-H."/>
            <person name="Wu X."/>
            <person name="Wu H.-Z."/>
            <person name="Ling F."/>
            <person name="Zhang R."/>
            <person name="Shi X.-G."/>
            <person name="Ren J.-P."/>
            <person name="Chen E.-F."/>
            <person name="Sun J.-M."/>
        </authorList>
    </citation>
    <scope>NUCLEOTIDE SEQUENCE</scope>
    <source>
        <strain evidence="1">Adult_tree_wgs_1</strain>
        <tissue evidence="1">Leaves</tissue>
    </source>
</reference>
<protein>
    <submittedName>
        <fullName evidence="1">Uncharacterized protein</fullName>
    </submittedName>
</protein>
<sequence>MIKSHKLSLMGIMEAKLRLDNVDNTVRHCFPPHWSVFHNAAAGCVARIVLGWDTQLFTVDLVLSDAEIMVVKLVTLAKEVFYVSCVYGHNSMVDRRHLWEAMRRGGMGHIKSKLDRVLINGPWLNAFSDSETTFLAPGIFYHSFILVDVLPVVRCKGPFKFFSFWMRHASFKEILKDSWLSPVEGSVRSTLYTKLKWLKSVLRDFNKNFYSGISTKVAHA</sequence>
<proteinExistence type="predicted"/>
<dbReference type="PANTHER" id="PTHR33710">
    <property type="entry name" value="BNAC02G09200D PROTEIN"/>
    <property type="match status" value="1"/>
</dbReference>
<evidence type="ECO:0000313" key="2">
    <source>
        <dbReference type="Proteomes" id="UP000626092"/>
    </source>
</evidence>
<evidence type="ECO:0000313" key="1">
    <source>
        <dbReference type="EMBL" id="KAF7127403.1"/>
    </source>
</evidence>
<dbReference type="OrthoDB" id="1110110at2759"/>
<organism evidence="1 2">
    <name type="scientific">Rhododendron simsii</name>
    <name type="common">Sims's rhododendron</name>
    <dbReference type="NCBI Taxonomy" id="118357"/>
    <lineage>
        <taxon>Eukaryota</taxon>
        <taxon>Viridiplantae</taxon>
        <taxon>Streptophyta</taxon>
        <taxon>Embryophyta</taxon>
        <taxon>Tracheophyta</taxon>
        <taxon>Spermatophyta</taxon>
        <taxon>Magnoliopsida</taxon>
        <taxon>eudicotyledons</taxon>
        <taxon>Gunneridae</taxon>
        <taxon>Pentapetalae</taxon>
        <taxon>asterids</taxon>
        <taxon>Ericales</taxon>
        <taxon>Ericaceae</taxon>
        <taxon>Ericoideae</taxon>
        <taxon>Rhodoreae</taxon>
        <taxon>Rhododendron</taxon>
    </lineage>
</organism>